<evidence type="ECO:0000256" key="14">
    <source>
        <dbReference type="RuleBase" id="RU003848"/>
    </source>
</evidence>
<evidence type="ECO:0000256" key="11">
    <source>
        <dbReference type="ARBA" id="ARBA00025614"/>
    </source>
</evidence>
<reference evidence="16 17" key="1">
    <citation type="submission" date="2019-06" db="EMBL/GenBank/DDBJ databases">
        <title>A novel bacterium of genus Amaricoccus, isolated from marine sediment.</title>
        <authorList>
            <person name="Huang H."/>
            <person name="Mo K."/>
            <person name="Hu Y."/>
        </authorList>
    </citation>
    <scope>NUCLEOTIDE SEQUENCE [LARGE SCALE GENOMIC DNA]</scope>
    <source>
        <strain evidence="16 17">HB172011</strain>
    </source>
</reference>
<keyword evidence="6 13" id="KW-1133">Transmembrane helix</keyword>
<comment type="similarity">
    <text evidence="1 13 14">Belongs to the ATPase B chain family.</text>
</comment>
<feature type="transmembrane region" description="Helical" evidence="13">
    <location>
        <begin position="29"/>
        <end position="49"/>
    </location>
</feature>
<evidence type="ECO:0000256" key="4">
    <source>
        <dbReference type="ARBA" id="ARBA00022692"/>
    </source>
</evidence>
<name>A0A501WXM0_9RHOB</name>
<keyword evidence="13" id="KW-1003">Cell membrane</keyword>
<dbReference type="InterPro" id="IPR050059">
    <property type="entry name" value="ATP_synthase_B_chain"/>
</dbReference>
<comment type="subunit">
    <text evidence="13">F-type ATPases have 2 components, F(1) - the catalytic core - and F(0) - the membrane proton channel. F(1) has five subunits: alpha(3), beta(3), gamma(1), delta(1), epsilon(1). F(0) has three main subunits: a(1), b(2) and c(10-14). The alpha and beta chains form an alternating ring which encloses part of the gamma chain. F(1) is attached to F(0) by a central stalk formed by the gamma and epsilon chains, while a peripheral stalk is formed by the delta and b chains.</text>
</comment>
<dbReference type="CDD" id="cd06503">
    <property type="entry name" value="ATP-synt_Fo_b"/>
    <property type="match status" value="1"/>
</dbReference>
<dbReference type="NCBIfam" id="NF009988">
    <property type="entry name" value="PRK13454.1"/>
    <property type="match status" value="1"/>
</dbReference>
<dbReference type="GO" id="GO:0046961">
    <property type="term" value="F:proton-transporting ATPase activity, rotational mechanism"/>
    <property type="evidence" value="ECO:0007669"/>
    <property type="project" value="TreeGrafter"/>
</dbReference>
<dbReference type="GO" id="GO:0005886">
    <property type="term" value="C:plasma membrane"/>
    <property type="evidence" value="ECO:0007669"/>
    <property type="project" value="UniProtKB-SubCell"/>
</dbReference>
<comment type="function">
    <text evidence="10 13">F(1)F(0) ATP synthase produces ATP from ADP in the presence of a proton or sodium gradient. F-type ATPases consist of two structural domains, F(1) containing the extramembraneous catalytic core and F(0) containing the membrane proton channel, linked together by a central stalk and a peripheral stalk. During catalysis, ATP synthesis in the catalytic domain of F(1) is coupled via a rotary mechanism of the central stalk subunits to proton translocation.</text>
</comment>
<evidence type="ECO:0000256" key="2">
    <source>
        <dbReference type="ARBA" id="ARBA00022448"/>
    </source>
</evidence>
<dbReference type="InterPro" id="IPR002146">
    <property type="entry name" value="ATP_synth_b/b'su_bac/chlpt"/>
</dbReference>
<keyword evidence="9 13" id="KW-0066">ATP synthesis</keyword>
<dbReference type="HAMAP" id="MF_01398">
    <property type="entry name" value="ATP_synth_b_bprime"/>
    <property type="match status" value="1"/>
</dbReference>
<feature type="coiled-coil region" evidence="15">
    <location>
        <begin position="63"/>
        <end position="94"/>
    </location>
</feature>
<protein>
    <recommendedName>
        <fullName evidence="13">ATP synthase subunit b</fullName>
    </recommendedName>
    <alternativeName>
        <fullName evidence="13">ATP synthase F(0) sector subunit b</fullName>
    </alternativeName>
    <alternativeName>
        <fullName evidence="13">ATPase subunit I</fullName>
    </alternativeName>
    <alternativeName>
        <fullName evidence="13">F-type ATPase subunit b</fullName>
        <shortName evidence="13">F-ATPase subunit b</shortName>
    </alternativeName>
</protein>
<evidence type="ECO:0000256" key="1">
    <source>
        <dbReference type="ARBA" id="ARBA00005513"/>
    </source>
</evidence>
<keyword evidence="8 13" id="KW-0472">Membrane</keyword>
<keyword evidence="2 13" id="KW-0813">Transport</keyword>
<comment type="caution">
    <text evidence="16">The sequence shown here is derived from an EMBL/GenBank/DDBJ whole genome shotgun (WGS) entry which is preliminary data.</text>
</comment>
<dbReference type="Proteomes" id="UP000319255">
    <property type="component" value="Unassembled WGS sequence"/>
</dbReference>
<organism evidence="16 17">
    <name type="scientific">Amaricoccus solimangrovi</name>
    <dbReference type="NCBI Taxonomy" id="2589815"/>
    <lineage>
        <taxon>Bacteria</taxon>
        <taxon>Pseudomonadati</taxon>
        <taxon>Pseudomonadota</taxon>
        <taxon>Alphaproteobacteria</taxon>
        <taxon>Rhodobacterales</taxon>
        <taxon>Paracoccaceae</taxon>
        <taxon>Amaricoccus</taxon>
    </lineage>
</organism>
<evidence type="ECO:0000256" key="12">
    <source>
        <dbReference type="ARBA" id="ARBA00037847"/>
    </source>
</evidence>
<dbReference type="Pfam" id="PF00430">
    <property type="entry name" value="ATP-synt_B"/>
    <property type="match status" value="1"/>
</dbReference>
<gene>
    <name evidence="13" type="primary">atpF</name>
    <name evidence="16" type="ORF">FJM51_07235</name>
</gene>
<keyword evidence="7 13" id="KW-0406">Ion transport</keyword>
<evidence type="ECO:0000256" key="9">
    <source>
        <dbReference type="ARBA" id="ARBA00023310"/>
    </source>
</evidence>
<evidence type="ECO:0000256" key="5">
    <source>
        <dbReference type="ARBA" id="ARBA00022781"/>
    </source>
</evidence>
<proteinExistence type="inferred from homology"/>
<evidence type="ECO:0000313" key="17">
    <source>
        <dbReference type="Proteomes" id="UP000319255"/>
    </source>
</evidence>
<dbReference type="EMBL" id="VFRP01000004">
    <property type="protein sequence ID" value="TPE52207.1"/>
    <property type="molecule type" value="Genomic_DNA"/>
</dbReference>
<keyword evidence="4 13" id="KW-0812">Transmembrane</keyword>
<evidence type="ECO:0000256" key="8">
    <source>
        <dbReference type="ARBA" id="ARBA00023136"/>
    </source>
</evidence>
<dbReference type="GO" id="GO:0012505">
    <property type="term" value="C:endomembrane system"/>
    <property type="evidence" value="ECO:0007669"/>
    <property type="project" value="UniProtKB-SubCell"/>
</dbReference>
<comment type="subcellular location">
    <subcellularLocation>
        <location evidence="13">Cell membrane</location>
        <topology evidence="13">Single-pass membrane protein</topology>
    </subcellularLocation>
    <subcellularLocation>
        <location evidence="12">Endomembrane system</location>
        <topology evidence="12">Single-pass membrane protein</topology>
    </subcellularLocation>
</comment>
<accession>A0A501WXM0</accession>
<evidence type="ECO:0000256" key="3">
    <source>
        <dbReference type="ARBA" id="ARBA00022547"/>
    </source>
</evidence>
<keyword evidence="15" id="KW-0175">Coiled coil</keyword>
<keyword evidence="17" id="KW-1185">Reference proteome</keyword>
<evidence type="ECO:0000256" key="10">
    <source>
        <dbReference type="ARBA" id="ARBA00025198"/>
    </source>
</evidence>
<dbReference type="RefSeq" id="WP_140453449.1">
    <property type="nucleotide sequence ID" value="NZ_VFRP01000004.1"/>
</dbReference>
<dbReference type="PANTHER" id="PTHR33445">
    <property type="entry name" value="ATP SYNTHASE SUBUNIT B', CHLOROPLASTIC"/>
    <property type="match status" value="1"/>
</dbReference>
<sequence>MATETLSEIQLEHAEGGMPQLDVTTYPNMIFWLIVALVALYFILTRFALPRIAAVLAERNDAIANDLEEAALYKRRAEEAEASYNAALATAREEAQKIAADTKAQINAELSTLMAKADAEIAAKTAESETRIRDIRDSATRSVEEVALETAQAIVEAFVPKAADSEAVGAAVANRLKG</sequence>
<dbReference type="GO" id="GO:0046933">
    <property type="term" value="F:proton-transporting ATP synthase activity, rotational mechanism"/>
    <property type="evidence" value="ECO:0007669"/>
    <property type="project" value="UniProtKB-UniRule"/>
</dbReference>
<evidence type="ECO:0000256" key="7">
    <source>
        <dbReference type="ARBA" id="ARBA00023065"/>
    </source>
</evidence>
<evidence type="ECO:0000313" key="16">
    <source>
        <dbReference type="EMBL" id="TPE52207.1"/>
    </source>
</evidence>
<keyword evidence="3 13" id="KW-0138">CF(0)</keyword>
<evidence type="ECO:0000256" key="13">
    <source>
        <dbReference type="HAMAP-Rule" id="MF_01398"/>
    </source>
</evidence>
<dbReference type="GO" id="GO:0045259">
    <property type="term" value="C:proton-transporting ATP synthase complex"/>
    <property type="evidence" value="ECO:0007669"/>
    <property type="project" value="UniProtKB-KW"/>
</dbReference>
<dbReference type="OrthoDB" id="9805716at2"/>
<dbReference type="AlphaFoldDB" id="A0A501WXM0"/>
<keyword evidence="5 13" id="KW-0375">Hydrogen ion transport</keyword>
<comment type="function">
    <text evidence="11">Component of the F(0) channel, it forms part of the peripheral stalk, linking F(1) to F(0). The b'-subunit is a diverged and duplicated form of b found in plants and photosynthetic bacteria.</text>
</comment>
<evidence type="ECO:0000256" key="15">
    <source>
        <dbReference type="SAM" id="Coils"/>
    </source>
</evidence>
<dbReference type="PANTHER" id="PTHR33445:SF1">
    <property type="entry name" value="ATP SYNTHASE SUBUNIT B"/>
    <property type="match status" value="1"/>
</dbReference>
<evidence type="ECO:0000256" key="6">
    <source>
        <dbReference type="ARBA" id="ARBA00022989"/>
    </source>
</evidence>